<sequence length="81" mass="9099">MFVERTLDVPGAHPSSPALRCCLPGFRQQSVLRRAGVCPLLTRRQGMVCSALRLMPVSADHLIVRMVCCALRRKQFFICAR</sequence>
<dbReference type="EMBL" id="CP000804">
    <property type="protein sequence ID" value="ABU56243.1"/>
    <property type="molecule type" value="Genomic_DNA"/>
</dbReference>
<dbReference type="AlphaFoldDB" id="A7NFL7"/>
<evidence type="ECO:0000313" key="2">
    <source>
        <dbReference type="Proteomes" id="UP000000263"/>
    </source>
</evidence>
<protein>
    <submittedName>
        <fullName evidence="1">Uncharacterized protein</fullName>
    </submittedName>
</protein>
<reference evidence="1 2" key="1">
    <citation type="submission" date="2007-08" db="EMBL/GenBank/DDBJ databases">
        <title>Complete sequence of Roseiflexus castenholzii DSM 13941.</title>
        <authorList>
            <consortium name="US DOE Joint Genome Institute"/>
            <person name="Copeland A."/>
            <person name="Lucas S."/>
            <person name="Lapidus A."/>
            <person name="Barry K."/>
            <person name="Glavina del Rio T."/>
            <person name="Dalin E."/>
            <person name="Tice H."/>
            <person name="Pitluck S."/>
            <person name="Thompson L.S."/>
            <person name="Brettin T."/>
            <person name="Bruce D."/>
            <person name="Detter J.C."/>
            <person name="Han C."/>
            <person name="Tapia R."/>
            <person name="Schmutz J."/>
            <person name="Larimer F."/>
            <person name="Land M."/>
            <person name="Hauser L."/>
            <person name="Kyrpides N."/>
            <person name="Mikhailova N."/>
            <person name="Bryant D.A."/>
            <person name="Hanada S."/>
            <person name="Tsukatani Y."/>
            <person name="Richardson P."/>
        </authorList>
    </citation>
    <scope>NUCLEOTIDE SEQUENCE [LARGE SCALE GENOMIC DNA]</scope>
    <source>
        <strain evidence="2">DSM 13941 / HLO8</strain>
    </source>
</reference>
<dbReference type="Proteomes" id="UP000000263">
    <property type="component" value="Chromosome"/>
</dbReference>
<name>A7NFL7_ROSCS</name>
<organism evidence="1 2">
    <name type="scientific">Roseiflexus castenholzii (strain DSM 13941 / HLO8)</name>
    <dbReference type="NCBI Taxonomy" id="383372"/>
    <lineage>
        <taxon>Bacteria</taxon>
        <taxon>Bacillati</taxon>
        <taxon>Chloroflexota</taxon>
        <taxon>Chloroflexia</taxon>
        <taxon>Chloroflexales</taxon>
        <taxon>Roseiflexineae</taxon>
        <taxon>Roseiflexaceae</taxon>
        <taxon>Roseiflexus</taxon>
    </lineage>
</organism>
<evidence type="ECO:0000313" key="1">
    <source>
        <dbReference type="EMBL" id="ABU56243.1"/>
    </source>
</evidence>
<dbReference type="KEGG" id="rca:Rcas_0107"/>
<dbReference type="HOGENOM" id="CLU_2571674_0_0_0"/>
<keyword evidence="2" id="KW-1185">Reference proteome</keyword>
<accession>A7NFL7</accession>
<gene>
    <name evidence="1" type="ordered locus">Rcas_0107</name>
</gene>
<proteinExistence type="predicted"/>